<evidence type="ECO:0000256" key="8">
    <source>
        <dbReference type="ARBA" id="ARBA00023136"/>
    </source>
</evidence>
<accession>C0W1J6</accession>
<keyword evidence="6 9" id="KW-1133">Transmembrane helix</keyword>
<dbReference type="HOGENOM" id="CLU_086034_4_4_11"/>
<proteinExistence type="inferred from homology"/>
<comment type="subunit">
    <text evidence="9">The Tat system comprises two distinct complexes: a TatABC complex, containing multiple copies of TatA, TatB and TatC subunits, and a separate TatA complex, containing only TatA subunits. Substrates initially bind to the TatABC complex, which probably triggers association of the separate TatA complex to form the active translocon.</text>
</comment>
<dbReference type="STRING" id="525245.HMPREF0044_1286"/>
<comment type="function">
    <text evidence="9">Part of the twin-arginine translocation (Tat) system that transports large folded proteins containing a characteristic twin-arginine motif in their signal peptide across membranes. TatA could form the protein-conducting channel of the Tat system.</text>
</comment>
<dbReference type="GO" id="GO:0043953">
    <property type="term" value="P:protein transport by the Tat complex"/>
    <property type="evidence" value="ECO:0007669"/>
    <property type="project" value="UniProtKB-UniRule"/>
</dbReference>
<gene>
    <name evidence="9 11" type="primary">tatA</name>
    <name evidence="11" type="ORF">HMPREF0044_1286</name>
</gene>
<dbReference type="AlphaFoldDB" id="C0W1J6"/>
<comment type="similarity">
    <text evidence="9">Belongs to the TatA/E family.</text>
</comment>
<dbReference type="NCBIfam" id="TIGR01411">
    <property type="entry name" value="tatAE"/>
    <property type="match status" value="1"/>
</dbReference>
<dbReference type="PANTHER" id="PTHR42982:SF8">
    <property type="entry name" value="SEC-INDEPENDENT PROTEIN TRANSLOCASE PROTEIN TATA"/>
    <property type="match status" value="1"/>
</dbReference>
<reference evidence="11 12" key="1">
    <citation type="submission" date="2009-01" db="EMBL/GenBank/DDBJ databases">
        <authorList>
            <person name="Qin X."/>
            <person name="Bachman B."/>
            <person name="Battles P."/>
            <person name="Bell A."/>
            <person name="Bess C."/>
            <person name="Bickham C."/>
            <person name="Chaboub L."/>
            <person name="Chen D."/>
            <person name="Coyle M."/>
            <person name="Deiros D.R."/>
            <person name="Dinh H."/>
            <person name="Forbes L."/>
            <person name="Fowler G."/>
            <person name="Francisco L."/>
            <person name="Fu Q."/>
            <person name="Gubbala S."/>
            <person name="Hale W."/>
            <person name="Han Y."/>
            <person name="Hemphill L."/>
            <person name="Highlander S.K."/>
            <person name="Hirani K."/>
            <person name="Hogues M."/>
            <person name="Jackson L."/>
            <person name="Jakkamsetti A."/>
            <person name="Javaid M."/>
            <person name="Jiang H."/>
            <person name="Korchina V."/>
            <person name="Kovar C."/>
            <person name="Lara F."/>
            <person name="Lee S."/>
            <person name="Mata R."/>
            <person name="Mathew T."/>
            <person name="Moen C."/>
            <person name="Morales K."/>
            <person name="Munidasa M."/>
            <person name="Nazareth L."/>
            <person name="Ngo R."/>
            <person name="Nguyen L."/>
            <person name="Okwuonu G."/>
            <person name="Ongeri F."/>
            <person name="Patil S."/>
            <person name="Petrosino J."/>
            <person name="Pham C."/>
            <person name="Pham P."/>
            <person name="Pu L.-L."/>
            <person name="Puazo M."/>
            <person name="Raj R."/>
            <person name="Reid J."/>
            <person name="Rouhana J."/>
            <person name="Saada N."/>
            <person name="Shang Y."/>
            <person name="Simmons D."/>
            <person name="Thornton R."/>
            <person name="Warren J."/>
            <person name="Weissenberger G."/>
            <person name="Zhang J."/>
            <person name="Zhang L."/>
            <person name="Zhou C."/>
            <person name="Zhu D."/>
            <person name="Muzny D."/>
            <person name="Worley K."/>
            <person name="Gibbs R."/>
        </authorList>
    </citation>
    <scope>NUCLEOTIDE SEQUENCE [LARGE SCALE GENOMIC DNA]</scope>
    <source>
        <strain evidence="11 12">DSM 15436</strain>
    </source>
</reference>
<dbReference type="EMBL" id="ACFG01000034">
    <property type="protein sequence ID" value="EEH63362.1"/>
    <property type="molecule type" value="Genomic_DNA"/>
</dbReference>
<dbReference type="Proteomes" id="UP000010301">
    <property type="component" value="Unassembled WGS sequence"/>
</dbReference>
<evidence type="ECO:0000313" key="11">
    <source>
        <dbReference type="EMBL" id="EEH63362.1"/>
    </source>
</evidence>
<feature type="region of interest" description="Disordered" evidence="10">
    <location>
        <begin position="53"/>
        <end position="74"/>
    </location>
</feature>
<evidence type="ECO:0000256" key="3">
    <source>
        <dbReference type="ARBA" id="ARBA00022475"/>
    </source>
</evidence>
<dbReference type="RefSeq" id="WP_006546144.1">
    <property type="nucleotide sequence ID" value="NZ_DS999540.1"/>
</dbReference>
<evidence type="ECO:0000256" key="2">
    <source>
        <dbReference type="ARBA" id="ARBA00022448"/>
    </source>
</evidence>
<dbReference type="Pfam" id="PF02416">
    <property type="entry name" value="TatA_B_E"/>
    <property type="match status" value="1"/>
</dbReference>
<evidence type="ECO:0000256" key="5">
    <source>
        <dbReference type="ARBA" id="ARBA00022927"/>
    </source>
</evidence>
<evidence type="ECO:0000256" key="1">
    <source>
        <dbReference type="ARBA" id="ARBA00004162"/>
    </source>
</evidence>
<comment type="subcellular location">
    <subcellularLocation>
        <location evidence="1 9">Cell membrane</location>
        <topology evidence="1 9">Single-pass membrane protein</topology>
    </subcellularLocation>
</comment>
<dbReference type="HAMAP" id="MF_00236">
    <property type="entry name" value="TatA_E"/>
    <property type="match status" value="1"/>
</dbReference>
<keyword evidence="5 9" id="KW-0653">Protein transport</keyword>
<dbReference type="InterPro" id="IPR006312">
    <property type="entry name" value="TatA/E"/>
</dbReference>
<dbReference type="OrthoDB" id="5245163at2"/>
<dbReference type="eggNOG" id="COG1826">
    <property type="taxonomic scope" value="Bacteria"/>
</dbReference>
<evidence type="ECO:0000256" key="6">
    <source>
        <dbReference type="ARBA" id="ARBA00022989"/>
    </source>
</evidence>
<name>C0W1J6_9ACTO</name>
<sequence length="74" mass="8149">MLLFAGAFKPWHIFVLIVVLVLLFGASKLPEIAKNVGKSAKVLKKEMKELTEDDMKVESVPAPKPAVEPTSEEN</sequence>
<keyword evidence="3 9" id="KW-1003">Cell membrane</keyword>
<evidence type="ECO:0000256" key="4">
    <source>
        <dbReference type="ARBA" id="ARBA00022692"/>
    </source>
</evidence>
<protein>
    <recommendedName>
        <fullName evidence="9">Sec-independent protein translocase protein TatA</fullName>
    </recommendedName>
</protein>
<comment type="caution">
    <text evidence="11">The sequence shown here is derived from an EMBL/GenBank/DDBJ whole genome shotgun (WGS) entry which is preliminary data.</text>
</comment>
<dbReference type="InterPro" id="IPR003369">
    <property type="entry name" value="TatA/B/E"/>
</dbReference>
<evidence type="ECO:0000256" key="10">
    <source>
        <dbReference type="SAM" id="MobiDB-lite"/>
    </source>
</evidence>
<organism evidence="11 12">
    <name type="scientific">Gleimia coleocanis DSM 15436</name>
    <dbReference type="NCBI Taxonomy" id="525245"/>
    <lineage>
        <taxon>Bacteria</taxon>
        <taxon>Bacillati</taxon>
        <taxon>Actinomycetota</taxon>
        <taxon>Actinomycetes</taxon>
        <taxon>Actinomycetales</taxon>
        <taxon>Actinomycetaceae</taxon>
        <taxon>Gleimia</taxon>
    </lineage>
</organism>
<dbReference type="GO" id="GO:0008320">
    <property type="term" value="F:protein transmembrane transporter activity"/>
    <property type="evidence" value="ECO:0007669"/>
    <property type="project" value="UniProtKB-UniRule"/>
</dbReference>
<evidence type="ECO:0000256" key="9">
    <source>
        <dbReference type="HAMAP-Rule" id="MF_00236"/>
    </source>
</evidence>
<keyword evidence="4 9" id="KW-0812">Transmembrane</keyword>
<evidence type="ECO:0000256" key="7">
    <source>
        <dbReference type="ARBA" id="ARBA00023010"/>
    </source>
</evidence>
<dbReference type="Gene3D" id="1.20.5.3310">
    <property type="match status" value="1"/>
</dbReference>
<dbReference type="PANTHER" id="PTHR42982">
    <property type="entry name" value="SEC-INDEPENDENT PROTEIN TRANSLOCASE PROTEIN TATA"/>
    <property type="match status" value="1"/>
</dbReference>
<keyword evidence="8 9" id="KW-0472">Membrane</keyword>
<evidence type="ECO:0000313" key="12">
    <source>
        <dbReference type="Proteomes" id="UP000010301"/>
    </source>
</evidence>
<keyword evidence="7 9" id="KW-0811">Translocation</keyword>
<dbReference type="GO" id="GO:0033281">
    <property type="term" value="C:TAT protein transport complex"/>
    <property type="evidence" value="ECO:0007669"/>
    <property type="project" value="UniProtKB-UniRule"/>
</dbReference>
<keyword evidence="12" id="KW-1185">Reference proteome</keyword>
<keyword evidence="2 9" id="KW-0813">Transport</keyword>